<feature type="compositionally biased region" description="Basic residues" evidence="1">
    <location>
        <begin position="1"/>
        <end position="11"/>
    </location>
</feature>
<feature type="region of interest" description="Disordered" evidence="1">
    <location>
        <begin position="1"/>
        <end position="60"/>
    </location>
</feature>
<protein>
    <submittedName>
        <fullName evidence="2">Uncharacterized protein</fullName>
    </submittedName>
</protein>
<keyword evidence="3" id="KW-1185">Reference proteome</keyword>
<gene>
    <name evidence="2" type="ORF">BJ554DRAFT_173</name>
</gene>
<dbReference type="EMBL" id="JAEFCI010006863">
    <property type="protein sequence ID" value="KAG5459424.1"/>
    <property type="molecule type" value="Genomic_DNA"/>
</dbReference>
<feature type="compositionally biased region" description="Low complexity" evidence="1">
    <location>
        <begin position="251"/>
        <end position="265"/>
    </location>
</feature>
<proteinExistence type="predicted"/>
<comment type="caution">
    <text evidence="2">The sequence shown here is derived from an EMBL/GenBank/DDBJ whole genome shotgun (WGS) entry which is preliminary data.</text>
</comment>
<dbReference type="Proteomes" id="UP000673691">
    <property type="component" value="Unassembled WGS sequence"/>
</dbReference>
<evidence type="ECO:0000313" key="3">
    <source>
        <dbReference type="Proteomes" id="UP000673691"/>
    </source>
</evidence>
<feature type="region of interest" description="Disordered" evidence="1">
    <location>
        <begin position="212"/>
        <end position="278"/>
    </location>
</feature>
<name>A0A8H7ZUG4_9FUNG</name>
<accession>A0A8H7ZUG4</accession>
<evidence type="ECO:0000256" key="1">
    <source>
        <dbReference type="SAM" id="MobiDB-lite"/>
    </source>
</evidence>
<feature type="non-terminal residue" evidence="2">
    <location>
        <position position="310"/>
    </location>
</feature>
<dbReference type="AlphaFoldDB" id="A0A8H7ZUG4"/>
<reference evidence="2 3" key="1">
    <citation type="journal article" name="Sci. Rep.">
        <title>Genome-scale phylogenetic analyses confirm Olpidium as the closest living zoosporic fungus to the non-flagellated, terrestrial fungi.</title>
        <authorList>
            <person name="Chang Y."/>
            <person name="Rochon D."/>
            <person name="Sekimoto S."/>
            <person name="Wang Y."/>
            <person name="Chovatia M."/>
            <person name="Sandor L."/>
            <person name="Salamov A."/>
            <person name="Grigoriev I.V."/>
            <person name="Stajich J.E."/>
            <person name="Spatafora J.W."/>
        </authorList>
    </citation>
    <scope>NUCLEOTIDE SEQUENCE [LARGE SCALE GENOMIC DNA]</scope>
    <source>
        <strain evidence="2">S191</strain>
    </source>
</reference>
<feature type="compositionally biased region" description="Low complexity" evidence="1">
    <location>
        <begin position="31"/>
        <end position="60"/>
    </location>
</feature>
<feature type="compositionally biased region" description="Basic residues" evidence="1">
    <location>
        <begin position="236"/>
        <end position="250"/>
    </location>
</feature>
<evidence type="ECO:0000313" key="2">
    <source>
        <dbReference type="EMBL" id="KAG5459424.1"/>
    </source>
</evidence>
<organism evidence="2 3">
    <name type="scientific">Olpidium bornovanus</name>
    <dbReference type="NCBI Taxonomy" id="278681"/>
    <lineage>
        <taxon>Eukaryota</taxon>
        <taxon>Fungi</taxon>
        <taxon>Fungi incertae sedis</taxon>
        <taxon>Olpidiomycota</taxon>
        <taxon>Olpidiomycotina</taxon>
        <taxon>Olpidiomycetes</taxon>
        <taxon>Olpidiales</taxon>
        <taxon>Olpidiaceae</taxon>
        <taxon>Olpidium</taxon>
    </lineage>
</organism>
<sequence>MPSPRCRRRKGAMPLPLPLSPHITATRTALPPASNPSNSAVRSAASSPAPVAASSSAPVDPAAVPIPLSPSFDTRMDLPPLRVPMFVPEQALDATPAATPAAAPAASSARVGLNNTANALDAVLRQQKLAGLAEWLASIVARVGAVTAVALLTDIDAALPAIVDDPSISLQELSVTCASLDEHLIEMAASYRAPSRSLSLLQASLDRTAARLADPSTTVRPLTATARIPSRSPPARSRRRSSTNRRRRRQSSSSSTESSSKSSSFDSEEDRSPSPIFPPSLWWCCVDRRFPCRPSWPPRPHVSRVGQCTP</sequence>